<accession>A0A964WWF4</accession>
<dbReference type="Proteomes" id="UP000667650">
    <property type="component" value="Unassembled WGS sequence"/>
</dbReference>
<dbReference type="AlphaFoldDB" id="A0A964WWF4"/>
<dbReference type="EMBL" id="JAAABI010000001">
    <property type="protein sequence ID" value="NAY90743.1"/>
    <property type="molecule type" value="Genomic_DNA"/>
</dbReference>
<gene>
    <name evidence="1" type="ORF">GTQ34_02320</name>
</gene>
<dbReference type="RefSeq" id="WP_166522148.1">
    <property type="nucleotide sequence ID" value="NZ_JAAABI010000001.1"/>
</dbReference>
<sequence length="514" mass="56285">MAKHSFSLGLAVALTLISVFLLSSCREDFNYVPSSGNLRFSKDTVFLDTVFTNIGSSTYTLKVYNTSDEDILIPFVGLENGQKSSYRLNVDGIAGKEFEDIPLLARDSLFVFIETTFDISETFENEFLYTEDLLFGSENSTQKIALVTLVKDAIFLFPSTLSNGSKQTLVLGLDEAGNEIKVQGFVLEPNQLAFTNEKPYVIYGYAAVAESTTLTMEPGTRVHFHNNSGIVVNAGANLQINGALSLDQELLENEVIFEGDRLETTYANEPGQWGTVWIQEGSVDNQINHLTLKNGTTGLRVQGTNPWDTPTLTIRNSQIYNSLNSNFWATSAFIIAENTVLGSAGNTSLTLDLGGNHQFTHCTVANYWSNGFRAGPALQLSNSKGLESADLVNADFINCIVGGSSTKELALTQDSSADFNFRFQNCLIQLEDADNQFASDPLFDFDDAARYLNILLNQPPNFLQPFQNQFQIGPGSAAIDAAEPNIANPVPMDILGNNRSQNPDIGAYEFVAEN</sequence>
<evidence type="ECO:0008006" key="3">
    <source>
        <dbReference type="Google" id="ProtNLM"/>
    </source>
</evidence>
<dbReference type="NCBIfam" id="NF041518">
    <property type="entry name" value="choice_anch_Q"/>
    <property type="match status" value="1"/>
</dbReference>
<keyword evidence="2" id="KW-1185">Reference proteome</keyword>
<reference evidence="1" key="1">
    <citation type="submission" date="2020-01" db="EMBL/GenBank/DDBJ databases">
        <title>Muricauda ochracea sp. nov., isolated from a tidal flat of Garorim bay in Korea.</title>
        <authorList>
            <person name="Kim D."/>
            <person name="Yoo Y."/>
            <person name="Kim J.-J."/>
        </authorList>
    </citation>
    <scope>NUCLEOTIDE SEQUENCE</scope>
    <source>
        <strain evidence="1">JGD-17</strain>
    </source>
</reference>
<organism evidence="1 2">
    <name type="scientific">Flagellimonas ochracea</name>
    <dbReference type="NCBI Taxonomy" id="2696472"/>
    <lineage>
        <taxon>Bacteria</taxon>
        <taxon>Pseudomonadati</taxon>
        <taxon>Bacteroidota</taxon>
        <taxon>Flavobacteriia</taxon>
        <taxon>Flavobacteriales</taxon>
        <taxon>Flavobacteriaceae</taxon>
        <taxon>Flagellimonas</taxon>
    </lineage>
</organism>
<dbReference type="InterPro" id="IPR011050">
    <property type="entry name" value="Pectin_lyase_fold/virulence"/>
</dbReference>
<evidence type="ECO:0000313" key="1">
    <source>
        <dbReference type="EMBL" id="NAY90743.1"/>
    </source>
</evidence>
<dbReference type="PROSITE" id="PS51257">
    <property type="entry name" value="PROKAR_LIPOPROTEIN"/>
    <property type="match status" value="1"/>
</dbReference>
<dbReference type="InterPro" id="IPR059226">
    <property type="entry name" value="Choice_anch_Q_dom"/>
</dbReference>
<evidence type="ECO:0000313" key="2">
    <source>
        <dbReference type="Proteomes" id="UP000667650"/>
    </source>
</evidence>
<dbReference type="SUPFAM" id="SSF51126">
    <property type="entry name" value="Pectin lyase-like"/>
    <property type="match status" value="1"/>
</dbReference>
<protein>
    <recommendedName>
        <fullName evidence="3">Right-handed parallel beta-helix repeat-containing protein</fullName>
    </recommendedName>
</protein>
<proteinExistence type="predicted"/>
<comment type="caution">
    <text evidence="1">The sequence shown here is derived from an EMBL/GenBank/DDBJ whole genome shotgun (WGS) entry which is preliminary data.</text>
</comment>
<name>A0A964WWF4_9FLAO</name>